<evidence type="ECO:0000313" key="3">
    <source>
        <dbReference type="Proteomes" id="UP001187192"/>
    </source>
</evidence>
<feature type="compositionally biased region" description="Basic and acidic residues" evidence="1">
    <location>
        <begin position="46"/>
        <end position="58"/>
    </location>
</feature>
<feature type="region of interest" description="Disordered" evidence="1">
    <location>
        <begin position="31"/>
        <end position="64"/>
    </location>
</feature>
<dbReference type="EMBL" id="BTGU01003988">
    <property type="protein sequence ID" value="GMN21257.1"/>
    <property type="molecule type" value="Genomic_DNA"/>
</dbReference>
<keyword evidence="3" id="KW-1185">Reference proteome</keyword>
<dbReference type="AlphaFoldDB" id="A0AA87YT06"/>
<comment type="caution">
    <text evidence="2">The sequence shown here is derived from an EMBL/GenBank/DDBJ whole genome shotgun (WGS) entry which is preliminary data.</text>
</comment>
<reference evidence="2" key="1">
    <citation type="submission" date="2023-07" db="EMBL/GenBank/DDBJ databases">
        <title>draft genome sequence of fig (Ficus carica).</title>
        <authorList>
            <person name="Takahashi T."/>
            <person name="Nishimura K."/>
        </authorList>
    </citation>
    <scope>NUCLEOTIDE SEQUENCE</scope>
</reference>
<evidence type="ECO:0000256" key="1">
    <source>
        <dbReference type="SAM" id="MobiDB-lite"/>
    </source>
</evidence>
<dbReference type="Pfam" id="PF12796">
    <property type="entry name" value="Ank_2"/>
    <property type="match status" value="1"/>
</dbReference>
<sequence length="257" mass="29396">MGRQRFLSIPLSPFSLIRKIPFASRNGKCRWRHSSSRGSQNWELRNGSDPHNWREGSRPRRRRKWTKDWRGKNVEHEKLGQGRFRSAYGVRYGHFEVVKLLIDADRELLGVVNGDKESPLFLAVEGGFFHIAKHILEKFPDSLPPCGGYNAMNALHAALCFQLKDKEGMLALHIAAKEGHVRVMQEILRQTLVASDVVDNKGWTALHVAVVSESLRHGFQCGCSNRVALEACNIFSTRQSEKERKNIKKRPEMKKSK</sequence>
<dbReference type="Gene3D" id="1.25.40.20">
    <property type="entry name" value="Ankyrin repeat-containing domain"/>
    <property type="match status" value="2"/>
</dbReference>
<dbReference type="SMART" id="SM00248">
    <property type="entry name" value="ANK"/>
    <property type="match status" value="3"/>
</dbReference>
<dbReference type="Proteomes" id="UP001187192">
    <property type="component" value="Unassembled WGS sequence"/>
</dbReference>
<name>A0AA87YT06_FICCA</name>
<dbReference type="PANTHER" id="PTHR24121:SF30">
    <property type="entry name" value="ANKYRIN REPEAT-CONTAINING PROTEIN ITN1-LIKE"/>
    <property type="match status" value="1"/>
</dbReference>
<gene>
    <name evidence="2" type="ORF">TIFTF001_045469</name>
</gene>
<organism evidence="2 3">
    <name type="scientific">Ficus carica</name>
    <name type="common">Common fig</name>
    <dbReference type="NCBI Taxonomy" id="3494"/>
    <lineage>
        <taxon>Eukaryota</taxon>
        <taxon>Viridiplantae</taxon>
        <taxon>Streptophyta</taxon>
        <taxon>Embryophyta</taxon>
        <taxon>Tracheophyta</taxon>
        <taxon>Spermatophyta</taxon>
        <taxon>Magnoliopsida</taxon>
        <taxon>eudicotyledons</taxon>
        <taxon>Gunneridae</taxon>
        <taxon>Pentapetalae</taxon>
        <taxon>rosids</taxon>
        <taxon>fabids</taxon>
        <taxon>Rosales</taxon>
        <taxon>Moraceae</taxon>
        <taxon>Ficeae</taxon>
        <taxon>Ficus</taxon>
    </lineage>
</organism>
<accession>A0AA87YT06</accession>
<evidence type="ECO:0000313" key="2">
    <source>
        <dbReference type="EMBL" id="GMN21257.1"/>
    </source>
</evidence>
<dbReference type="SUPFAM" id="SSF48403">
    <property type="entry name" value="Ankyrin repeat"/>
    <property type="match status" value="1"/>
</dbReference>
<dbReference type="PANTHER" id="PTHR24121">
    <property type="entry name" value="NO MECHANORECEPTOR POTENTIAL C, ISOFORM D-RELATED"/>
    <property type="match status" value="1"/>
</dbReference>
<dbReference type="InterPro" id="IPR002110">
    <property type="entry name" value="Ankyrin_rpt"/>
</dbReference>
<protein>
    <submittedName>
        <fullName evidence="2">Uncharacterized protein</fullName>
    </submittedName>
</protein>
<dbReference type="InterPro" id="IPR036770">
    <property type="entry name" value="Ankyrin_rpt-contain_sf"/>
</dbReference>
<proteinExistence type="predicted"/>